<protein>
    <submittedName>
        <fullName evidence="1">Uncharacterized protein</fullName>
    </submittedName>
</protein>
<dbReference type="Gene3D" id="1.10.3140.10">
    <property type="entry name" value="4-hydroxybutyryl-coa dehydratase, domain 1"/>
    <property type="match status" value="1"/>
</dbReference>
<dbReference type="SUPFAM" id="SSF56645">
    <property type="entry name" value="Acyl-CoA dehydrogenase NM domain-like"/>
    <property type="match status" value="1"/>
</dbReference>
<accession>A0ABW6S7I2</accession>
<dbReference type="Proteomes" id="UP001601992">
    <property type="component" value="Unassembled WGS sequence"/>
</dbReference>
<dbReference type="InterPro" id="IPR009100">
    <property type="entry name" value="AcylCoA_DH/oxidase_NM_dom_sf"/>
</dbReference>
<sequence>MKTGAQYEASLADGRRTFFDGTRVKDSLGDPRTAAAVAEVSAGCERHYTPRQNAVAPYFVFPRSRAELREQLEQMPTWDATAAATAQALQNGPNGGTVPAYLRIDRILGCYLRPPGFVRRTGATWG</sequence>
<dbReference type="RefSeq" id="WP_040830158.1">
    <property type="nucleotide sequence ID" value="NZ_JBIAQY010000012.1"/>
</dbReference>
<dbReference type="EMBL" id="JBIAQY010000012">
    <property type="protein sequence ID" value="MFF3572221.1"/>
    <property type="molecule type" value="Genomic_DNA"/>
</dbReference>
<evidence type="ECO:0000313" key="1">
    <source>
        <dbReference type="EMBL" id="MFF3572221.1"/>
    </source>
</evidence>
<organism evidence="1 2">
    <name type="scientific">Nocardia jiangxiensis</name>
    <dbReference type="NCBI Taxonomy" id="282685"/>
    <lineage>
        <taxon>Bacteria</taxon>
        <taxon>Bacillati</taxon>
        <taxon>Actinomycetota</taxon>
        <taxon>Actinomycetes</taxon>
        <taxon>Mycobacteriales</taxon>
        <taxon>Nocardiaceae</taxon>
        <taxon>Nocardia</taxon>
    </lineage>
</organism>
<evidence type="ECO:0000313" key="2">
    <source>
        <dbReference type="Proteomes" id="UP001601992"/>
    </source>
</evidence>
<comment type="caution">
    <text evidence="1">The sequence shown here is derived from an EMBL/GenBank/DDBJ whole genome shotgun (WGS) entry which is preliminary data.</text>
</comment>
<gene>
    <name evidence="1" type="ORF">ACFYXQ_31015</name>
</gene>
<name>A0ABW6S7I2_9NOCA</name>
<reference evidence="1 2" key="1">
    <citation type="submission" date="2024-10" db="EMBL/GenBank/DDBJ databases">
        <title>The Natural Products Discovery Center: Release of the First 8490 Sequenced Strains for Exploring Actinobacteria Biosynthetic Diversity.</title>
        <authorList>
            <person name="Kalkreuter E."/>
            <person name="Kautsar S.A."/>
            <person name="Yang D."/>
            <person name="Bader C.D."/>
            <person name="Teijaro C.N."/>
            <person name="Fluegel L."/>
            <person name="Davis C.M."/>
            <person name="Simpson J.R."/>
            <person name="Lauterbach L."/>
            <person name="Steele A.D."/>
            <person name="Gui C."/>
            <person name="Meng S."/>
            <person name="Li G."/>
            <person name="Viehrig K."/>
            <person name="Ye F."/>
            <person name="Su P."/>
            <person name="Kiefer A.F."/>
            <person name="Nichols A."/>
            <person name="Cepeda A.J."/>
            <person name="Yan W."/>
            <person name="Fan B."/>
            <person name="Jiang Y."/>
            <person name="Adhikari A."/>
            <person name="Zheng C.-J."/>
            <person name="Schuster L."/>
            <person name="Cowan T.M."/>
            <person name="Smanski M.J."/>
            <person name="Chevrette M.G."/>
            <person name="De Carvalho L.P.S."/>
            <person name="Shen B."/>
        </authorList>
    </citation>
    <scope>NUCLEOTIDE SEQUENCE [LARGE SCALE GENOMIC DNA]</scope>
    <source>
        <strain evidence="1 2">NPDC002593</strain>
    </source>
</reference>
<keyword evidence="2" id="KW-1185">Reference proteome</keyword>
<proteinExistence type="predicted"/>